<protein>
    <recommendedName>
        <fullName evidence="4">CAP-Gly domain-containing protein</fullName>
    </recommendedName>
</protein>
<dbReference type="Pfam" id="PF01302">
    <property type="entry name" value="CAP_GLY"/>
    <property type="match status" value="1"/>
</dbReference>
<evidence type="ECO:0000256" key="2">
    <source>
        <dbReference type="ARBA" id="ARBA00022737"/>
    </source>
</evidence>
<sequence length="459" mass="50769">MSGRPHAPRAHSVTSVIFPEVKVKMSSPLPSVGTRLCLHKHLATIRYVGEVDGTKGTWLGVEWDDPSRGKHDGIKDGKQYFSCLVPNAGSFIRPVPAIDYGRSFLQALTEKYIEAFHGAEKPEVVVLGSSNGAIQVEAVDLDKIRQKFAKVERLREISLDKENVSSADPEGLIRTKCPSNHPSTPSRCGAREADKHATDAKGVDLSYSLIPSWDVIALIARELPLLERLALNNDRLQAFSSAFLATNAFQGLTELELNATLMTWQEMLDVVTLMPILKQVEMGYNRLTKLLPARYPDPFDSGIEVVNLDGNQLSDWTDVCRALAPFTRLNRLILSTNPLSTIPTRDGSSNTDVQPLPQVKHLALLSAGISTWESVDALNSWLPGLESLSLSGTPLVEGKSLNFRNGTHPRCPNWTYMATICHRTGPVSPCSRQYTHQSSSTYRRRAVLPLFRRPRALQD</sequence>
<gene>
    <name evidence="5" type="ORF">EVG20_g1128</name>
</gene>
<keyword evidence="6" id="KW-1185">Reference proteome</keyword>
<dbReference type="InterPro" id="IPR036859">
    <property type="entry name" value="CAP-Gly_dom_sf"/>
</dbReference>
<dbReference type="Gene3D" id="3.80.10.10">
    <property type="entry name" value="Ribonuclease Inhibitor"/>
    <property type="match status" value="1"/>
</dbReference>
<reference evidence="5 6" key="1">
    <citation type="submission" date="2019-02" db="EMBL/GenBank/DDBJ databases">
        <title>Genome sequencing of the rare red list fungi Dentipellis fragilis.</title>
        <authorList>
            <person name="Buettner E."/>
            <person name="Kellner H."/>
        </authorList>
    </citation>
    <scope>NUCLEOTIDE SEQUENCE [LARGE SCALE GENOMIC DNA]</scope>
    <source>
        <strain evidence="5 6">DSM 105465</strain>
    </source>
</reference>
<name>A0A4Y9ZAJ4_9AGAM</name>
<dbReference type="InterPro" id="IPR032675">
    <property type="entry name" value="LRR_dom_sf"/>
</dbReference>
<dbReference type="PROSITE" id="PS50245">
    <property type="entry name" value="CAP_GLY_2"/>
    <property type="match status" value="1"/>
</dbReference>
<dbReference type="OrthoDB" id="5273213at2759"/>
<evidence type="ECO:0000259" key="4">
    <source>
        <dbReference type="PROSITE" id="PS50245"/>
    </source>
</evidence>
<dbReference type="SMART" id="SM01052">
    <property type="entry name" value="CAP_GLY"/>
    <property type="match status" value="1"/>
</dbReference>
<feature type="compositionally biased region" description="Polar residues" evidence="3">
    <location>
        <begin position="177"/>
        <end position="186"/>
    </location>
</feature>
<dbReference type="EMBL" id="SEOQ01000033">
    <property type="protein sequence ID" value="TFY71866.1"/>
    <property type="molecule type" value="Genomic_DNA"/>
</dbReference>
<keyword evidence="2" id="KW-0677">Repeat</keyword>
<evidence type="ECO:0000256" key="3">
    <source>
        <dbReference type="SAM" id="MobiDB-lite"/>
    </source>
</evidence>
<evidence type="ECO:0000313" key="6">
    <source>
        <dbReference type="Proteomes" id="UP000298327"/>
    </source>
</evidence>
<keyword evidence="1" id="KW-0433">Leucine-rich repeat</keyword>
<evidence type="ECO:0000313" key="5">
    <source>
        <dbReference type="EMBL" id="TFY71866.1"/>
    </source>
</evidence>
<evidence type="ECO:0000256" key="1">
    <source>
        <dbReference type="ARBA" id="ARBA00022614"/>
    </source>
</evidence>
<dbReference type="SUPFAM" id="SSF74924">
    <property type="entry name" value="Cap-Gly domain"/>
    <property type="match status" value="1"/>
</dbReference>
<comment type="caution">
    <text evidence="5">The sequence shown here is derived from an EMBL/GenBank/DDBJ whole genome shotgun (WGS) entry which is preliminary data.</text>
</comment>
<dbReference type="Proteomes" id="UP000298327">
    <property type="component" value="Unassembled WGS sequence"/>
</dbReference>
<accession>A0A4Y9ZAJ4</accession>
<dbReference type="InterPro" id="IPR000938">
    <property type="entry name" value="CAP-Gly_domain"/>
</dbReference>
<feature type="region of interest" description="Disordered" evidence="3">
    <location>
        <begin position="170"/>
        <end position="190"/>
    </location>
</feature>
<dbReference type="AlphaFoldDB" id="A0A4Y9ZAJ4"/>
<dbReference type="PANTHER" id="PTHR45617:SF169">
    <property type="entry name" value="LRRCT DOMAIN-CONTAINING PROTEIN"/>
    <property type="match status" value="1"/>
</dbReference>
<proteinExistence type="predicted"/>
<dbReference type="STRING" id="205917.A0A4Y9ZAJ4"/>
<dbReference type="SUPFAM" id="SSF52058">
    <property type="entry name" value="L domain-like"/>
    <property type="match status" value="1"/>
</dbReference>
<dbReference type="PANTHER" id="PTHR45617">
    <property type="entry name" value="LEUCINE RICH REPEAT FAMILY PROTEIN"/>
    <property type="match status" value="1"/>
</dbReference>
<organism evidence="5 6">
    <name type="scientific">Dentipellis fragilis</name>
    <dbReference type="NCBI Taxonomy" id="205917"/>
    <lineage>
        <taxon>Eukaryota</taxon>
        <taxon>Fungi</taxon>
        <taxon>Dikarya</taxon>
        <taxon>Basidiomycota</taxon>
        <taxon>Agaricomycotina</taxon>
        <taxon>Agaricomycetes</taxon>
        <taxon>Russulales</taxon>
        <taxon>Hericiaceae</taxon>
        <taxon>Dentipellis</taxon>
    </lineage>
</organism>
<feature type="domain" description="CAP-Gly" evidence="4">
    <location>
        <begin position="49"/>
        <end position="93"/>
    </location>
</feature>
<dbReference type="Gene3D" id="2.30.30.190">
    <property type="entry name" value="CAP Gly-rich-like domain"/>
    <property type="match status" value="1"/>
</dbReference>